<sequence length="210" mass="23001">DPRGLAIDGAYPGEGRGELFVSFEAGRRLLKYPVGVRSRTSAEIDISELLRECVLGPQAITKMRPNRLLPGYFLMICNDPTKSDPNVYPAFAYDEGVPTRFLVESDGGFSPVDMAGLSNGDVMILFRGPDYTEMRIGFVPSRDLTLAMRRGETVVPQIILEAAESDGFNIGKPSALAIRADSDDRVFVYISSESRSGGRPTLLTAFEWIA</sequence>
<evidence type="ECO:0000313" key="2">
    <source>
        <dbReference type="Proteomes" id="UP000553632"/>
    </source>
</evidence>
<protein>
    <submittedName>
        <fullName evidence="1">Uncharacterized protein</fullName>
    </submittedName>
</protein>
<proteinExistence type="predicted"/>
<keyword evidence="2" id="KW-1185">Reference proteome</keyword>
<organism evidence="1 2">
    <name type="scientific">Perkinsus olseni</name>
    <name type="common">Perkinsus atlanticus</name>
    <dbReference type="NCBI Taxonomy" id="32597"/>
    <lineage>
        <taxon>Eukaryota</taxon>
        <taxon>Sar</taxon>
        <taxon>Alveolata</taxon>
        <taxon>Perkinsozoa</taxon>
        <taxon>Perkinsea</taxon>
        <taxon>Perkinsida</taxon>
        <taxon>Perkinsidae</taxon>
        <taxon>Perkinsus</taxon>
    </lineage>
</organism>
<dbReference type="OMA" id="WAYNESS"/>
<feature type="non-terminal residue" evidence="1">
    <location>
        <position position="1"/>
    </location>
</feature>
<dbReference type="EMBL" id="JABANO010038132">
    <property type="protein sequence ID" value="KAF4699067.1"/>
    <property type="molecule type" value="Genomic_DNA"/>
</dbReference>
<comment type="caution">
    <text evidence="1">The sequence shown here is derived from an EMBL/GenBank/DDBJ whole genome shotgun (WGS) entry which is preliminary data.</text>
</comment>
<dbReference type="AlphaFoldDB" id="A0A7J6PT51"/>
<name>A0A7J6PT51_PEROL</name>
<dbReference type="Proteomes" id="UP000553632">
    <property type="component" value="Unassembled WGS sequence"/>
</dbReference>
<evidence type="ECO:0000313" key="1">
    <source>
        <dbReference type="EMBL" id="KAF4699067.1"/>
    </source>
</evidence>
<gene>
    <name evidence="1" type="ORF">FOZ63_012204</name>
</gene>
<reference evidence="1 2" key="1">
    <citation type="submission" date="2020-04" db="EMBL/GenBank/DDBJ databases">
        <title>Perkinsus olseni comparative genomics.</title>
        <authorList>
            <person name="Bogema D.R."/>
        </authorList>
    </citation>
    <scope>NUCLEOTIDE SEQUENCE [LARGE SCALE GENOMIC DNA]</scope>
    <source>
        <strain evidence="1 2">ATCC PRA-207</strain>
    </source>
</reference>
<accession>A0A7J6PT51</accession>